<comment type="caution">
    <text evidence="2">The sequence shown here is derived from an EMBL/GenBank/DDBJ whole genome shotgun (WGS) entry which is preliminary data.</text>
</comment>
<dbReference type="AlphaFoldDB" id="A0A645CZF9"/>
<dbReference type="EMBL" id="VSSQ01031636">
    <property type="protein sequence ID" value="MPM82600.1"/>
    <property type="molecule type" value="Genomic_DNA"/>
</dbReference>
<proteinExistence type="predicted"/>
<reference evidence="2" key="1">
    <citation type="submission" date="2019-08" db="EMBL/GenBank/DDBJ databases">
        <authorList>
            <person name="Kucharzyk K."/>
            <person name="Murdoch R.W."/>
            <person name="Higgins S."/>
            <person name="Loffler F."/>
        </authorList>
    </citation>
    <scope>NUCLEOTIDE SEQUENCE</scope>
</reference>
<sequence length="163" mass="17773">MTDNERRHLCADGLGIHGETPCGNQGTPARKGGLSLEGEVDGRGCARRTKQPARRTAPQSRRSRLPGHAAGNASEHAASVRHMAAAVRLESATRRHRVPRKRRAPHGAQEGVTRRRRASVRPARARRHRTPTCERRRAQPGATLPRGTPACPWPGAPAAVLRR</sequence>
<evidence type="ECO:0000256" key="1">
    <source>
        <dbReference type="SAM" id="MobiDB-lite"/>
    </source>
</evidence>
<gene>
    <name evidence="2" type="ORF">SDC9_129661</name>
</gene>
<organism evidence="2">
    <name type="scientific">bioreactor metagenome</name>
    <dbReference type="NCBI Taxonomy" id="1076179"/>
    <lineage>
        <taxon>unclassified sequences</taxon>
        <taxon>metagenomes</taxon>
        <taxon>ecological metagenomes</taxon>
    </lineage>
</organism>
<feature type="compositionally biased region" description="Basic residues" evidence="1">
    <location>
        <begin position="114"/>
        <end position="130"/>
    </location>
</feature>
<accession>A0A645CZF9</accession>
<feature type="compositionally biased region" description="Basic residues" evidence="1">
    <location>
        <begin position="94"/>
        <end position="105"/>
    </location>
</feature>
<feature type="region of interest" description="Disordered" evidence="1">
    <location>
        <begin position="18"/>
        <end position="163"/>
    </location>
</feature>
<protein>
    <submittedName>
        <fullName evidence="2">Uncharacterized protein</fullName>
    </submittedName>
</protein>
<evidence type="ECO:0000313" key="2">
    <source>
        <dbReference type="EMBL" id="MPM82600.1"/>
    </source>
</evidence>
<name>A0A645CZF9_9ZZZZ</name>